<keyword evidence="13 16" id="KW-0472">Membrane</keyword>
<keyword evidence="11 16" id="KW-0408">Iron</keyword>
<dbReference type="GO" id="GO:0015990">
    <property type="term" value="P:electron transport coupled proton transport"/>
    <property type="evidence" value="ECO:0007669"/>
    <property type="project" value="InterPro"/>
</dbReference>
<evidence type="ECO:0000256" key="4">
    <source>
        <dbReference type="ARBA" id="ARBA00022617"/>
    </source>
</evidence>
<comment type="pathway">
    <text evidence="2 16">Energy metabolism; oxidative phosphorylation.</text>
</comment>
<keyword evidence="8" id="KW-1278">Translocase</keyword>
<feature type="transmembrane region" description="Helical" evidence="16">
    <location>
        <begin position="430"/>
        <end position="451"/>
    </location>
</feature>
<dbReference type="GO" id="GO:0020037">
    <property type="term" value="F:heme binding"/>
    <property type="evidence" value="ECO:0007669"/>
    <property type="project" value="InterPro"/>
</dbReference>
<evidence type="ECO:0000256" key="11">
    <source>
        <dbReference type="ARBA" id="ARBA00023004"/>
    </source>
</evidence>
<comment type="subcellular location">
    <subcellularLocation>
        <location evidence="16">Cell membrane</location>
        <topology evidence="16">Multi-pass membrane protein</topology>
    </subcellularLocation>
    <subcellularLocation>
        <location evidence="1">Membrane</location>
        <topology evidence="1">Multi-pass membrane protein</topology>
    </subcellularLocation>
</comment>
<feature type="transmembrane region" description="Helical" evidence="16">
    <location>
        <begin position="321"/>
        <end position="339"/>
    </location>
</feature>
<evidence type="ECO:0000256" key="7">
    <source>
        <dbReference type="ARBA" id="ARBA00022723"/>
    </source>
</evidence>
<sequence>MSTTTQNAPVEQEEPQEEETNYLNHETSIWSWLSTKDHKRIGVLYCVSLATVFLAAGVLALLMRAELSGPDQTLMSNDTYNQVFTMHGILMVFLFLVPSIPAILGNFVLPLQIGAKDVAFPRLNLASWYVYLAGAALTITALLTGGVDTGWTFYTPYSSSTGGGVLWMTAAIFVAGFANIFTGMNFIVTIHKMRAPGMTWNRLPLFVWGLYATSIVQVLATPVIGITMVLLILEQTLQIGIFDPALGGDPVLFQHFFWFYSHPAVYIMILPAFGILSELIATFSRSRIFGYRAIALSSVAIAMLGFLVWGHHMFVSGQSAISSIVFSLITYLIGIPSGIKVFNWVATLYKGSIWLQTPMLYALGFLFMFTIGGFTGIMVGVLAVDVHLHDTYYVVGHFHYVMMGGSVVALLGGMHYWWPKITGRMYNETLAKIAAALVFIGFNLTFFPQLVLGSRGMPRRYANYADRFAGLHQLSTYGSQILGVGLFLILGYALWSLAYGEKAPANPWGATTLEWTNTTAVPIHHNFERTPLVTRGPYDFHLADEVFGGGDGEALSDDVPQIPEPAPSAPSETDTADPASA</sequence>
<dbReference type="PANTHER" id="PTHR10422:SF18">
    <property type="entry name" value="CYTOCHROME C OXIDASE SUBUNIT 1"/>
    <property type="match status" value="1"/>
</dbReference>
<evidence type="ECO:0000313" key="19">
    <source>
        <dbReference type="EMBL" id="MCS3951314.1"/>
    </source>
</evidence>
<dbReference type="PANTHER" id="PTHR10422">
    <property type="entry name" value="CYTOCHROME C OXIDASE SUBUNIT 1"/>
    <property type="match status" value="1"/>
</dbReference>
<comment type="catalytic activity">
    <reaction evidence="14 16">
        <text>4 Fe(II)-[cytochrome c] + O2 + 8 H(+)(in) = 4 Fe(III)-[cytochrome c] + 2 H2O + 4 H(+)(out)</text>
        <dbReference type="Rhea" id="RHEA:11436"/>
        <dbReference type="Rhea" id="RHEA-COMP:10350"/>
        <dbReference type="Rhea" id="RHEA-COMP:14399"/>
        <dbReference type="ChEBI" id="CHEBI:15377"/>
        <dbReference type="ChEBI" id="CHEBI:15378"/>
        <dbReference type="ChEBI" id="CHEBI:15379"/>
        <dbReference type="ChEBI" id="CHEBI:29033"/>
        <dbReference type="ChEBI" id="CHEBI:29034"/>
        <dbReference type="EC" id="7.1.1.9"/>
    </reaction>
</comment>
<keyword evidence="6 15" id="KW-0812">Transmembrane</keyword>
<evidence type="ECO:0000256" key="9">
    <source>
        <dbReference type="ARBA" id="ARBA00022982"/>
    </source>
</evidence>
<evidence type="ECO:0000256" key="17">
    <source>
        <dbReference type="SAM" id="MobiDB-lite"/>
    </source>
</evidence>
<evidence type="ECO:0000256" key="13">
    <source>
        <dbReference type="ARBA" id="ARBA00023136"/>
    </source>
</evidence>
<keyword evidence="4 15" id="KW-0349">Heme</keyword>
<feature type="transmembrane region" description="Helical" evidence="16">
    <location>
        <begin position="42"/>
        <end position="63"/>
    </location>
</feature>
<comment type="similarity">
    <text evidence="15">Belongs to the heme-copper respiratory oxidase family.</text>
</comment>
<dbReference type="PROSITE" id="PS00077">
    <property type="entry name" value="COX1_CUB"/>
    <property type="match status" value="1"/>
</dbReference>
<feature type="transmembrane region" description="Helical" evidence="16">
    <location>
        <begin position="125"/>
        <end position="145"/>
    </location>
</feature>
<reference evidence="19" key="1">
    <citation type="submission" date="2022-08" db="EMBL/GenBank/DDBJ databases">
        <title>Genomic Encyclopedia of Type Strains, Phase V (KMG-V): Genome sequencing to study the core and pangenomes of soil and plant-associated prokaryotes.</title>
        <authorList>
            <person name="Whitman W."/>
        </authorList>
    </citation>
    <scope>NUCLEOTIDE SEQUENCE</scope>
    <source>
        <strain evidence="19">SP2017</strain>
    </source>
</reference>
<keyword evidence="16" id="KW-1003">Cell membrane</keyword>
<keyword evidence="9 15" id="KW-0249">Electron transport</keyword>
<dbReference type="PRINTS" id="PR01165">
    <property type="entry name" value="CYCOXIDASEI"/>
</dbReference>
<dbReference type="AlphaFoldDB" id="A0A9X2U7P5"/>
<comment type="function">
    <text evidence="16">Cytochrome c oxidase is the component of the respiratory chain that catalyzes the reduction of oxygen to water. Subunits 1-3 form the functional core of the enzyme complex. CO I is the catalytic subunit of the enzyme. Electrons originating in cytochrome c are transferred via the copper A center of subunit 2 and heme A of subunit 1 to the bimetallic center formed by heme A3 and copper B.</text>
</comment>
<evidence type="ECO:0000256" key="3">
    <source>
        <dbReference type="ARBA" id="ARBA00022448"/>
    </source>
</evidence>
<keyword evidence="12 16" id="KW-0186">Copper</keyword>
<keyword evidence="3 15" id="KW-0813">Transport</keyword>
<dbReference type="EMBL" id="JANUBB010000004">
    <property type="protein sequence ID" value="MCS3951314.1"/>
    <property type="molecule type" value="Genomic_DNA"/>
</dbReference>
<dbReference type="InterPro" id="IPR036927">
    <property type="entry name" value="Cyt_c_oxase-like_su1_sf"/>
</dbReference>
<dbReference type="GO" id="GO:0046872">
    <property type="term" value="F:metal ion binding"/>
    <property type="evidence" value="ECO:0007669"/>
    <property type="project" value="UniProtKB-KW"/>
</dbReference>
<dbReference type="SUPFAM" id="SSF81442">
    <property type="entry name" value="Cytochrome c oxidase subunit I-like"/>
    <property type="match status" value="1"/>
</dbReference>
<organism evidence="19 20">
    <name type="scientific">Salinibacter ruber</name>
    <dbReference type="NCBI Taxonomy" id="146919"/>
    <lineage>
        <taxon>Bacteria</taxon>
        <taxon>Pseudomonadati</taxon>
        <taxon>Rhodothermota</taxon>
        <taxon>Rhodothermia</taxon>
        <taxon>Rhodothermales</taxon>
        <taxon>Salinibacteraceae</taxon>
        <taxon>Salinibacter</taxon>
    </lineage>
</organism>
<feature type="transmembrane region" description="Helical" evidence="16">
    <location>
        <begin position="360"/>
        <end position="384"/>
    </location>
</feature>
<feature type="transmembrane region" description="Helical" evidence="16">
    <location>
        <begin position="165"/>
        <end position="188"/>
    </location>
</feature>
<evidence type="ECO:0000256" key="8">
    <source>
        <dbReference type="ARBA" id="ARBA00022967"/>
    </source>
</evidence>
<dbReference type="InterPro" id="IPR023615">
    <property type="entry name" value="Cyt_c_Oxase_su1_BS"/>
</dbReference>
<dbReference type="Gene3D" id="1.20.210.10">
    <property type="entry name" value="Cytochrome c oxidase-like, subunit I domain"/>
    <property type="match status" value="1"/>
</dbReference>
<evidence type="ECO:0000256" key="10">
    <source>
        <dbReference type="ARBA" id="ARBA00022989"/>
    </source>
</evidence>
<evidence type="ECO:0000256" key="14">
    <source>
        <dbReference type="ARBA" id="ARBA00047816"/>
    </source>
</evidence>
<dbReference type="RefSeq" id="WP_118827052.1">
    <property type="nucleotide sequence ID" value="NZ_CALTSI010000031.1"/>
</dbReference>
<gene>
    <name evidence="19" type="ORF">GGP83_001256</name>
</gene>
<evidence type="ECO:0000256" key="6">
    <source>
        <dbReference type="ARBA" id="ARBA00022692"/>
    </source>
</evidence>
<dbReference type="PROSITE" id="PS50855">
    <property type="entry name" value="COX1"/>
    <property type="match status" value="1"/>
</dbReference>
<accession>A0A9X2U7P5</accession>
<evidence type="ECO:0000256" key="5">
    <source>
        <dbReference type="ARBA" id="ARBA00022660"/>
    </source>
</evidence>
<feature type="compositionally biased region" description="Acidic residues" evidence="17">
    <location>
        <begin position="11"/>
        <end position="20"/>
    </location>
</feature>
<evidence type="ECO:0000256" key="15">
    <source>
        <dbReference type="RuleBase" id="RU000370"/>
    </source>
</evidence>
<protein>
    <recommendedName>
        <fullName evidence="16">Cytochrome c oxidase subunit 1</fullName>
        <ecNumber evidence="16">7.1.1.9</ecNumber>
    </recommendedName>
</protein>
<keyword evidence="5 15" id="KW-0679">Respiratory chain</keyword>
<feature type="transmembrane region" description="Helical" evidence="16">
    <location>
        <begin position="208"/>
        <end position="233"/>
    </location>
</feature>
<keyword evidence="10 16" id="KW-1133">Transmembrane helix</keyword>
<dbReference type="GO" id="GO:0005886">
    <property type="term" value="C:plasma membrane"/>
    <property type="evidence" value="ECO:0007669"/>
    <property type="project" value="UniProtKB-SubCell"/>
</dbReference>
<dbReference type="GO" id="GO:0022904">
    <property type="term" value="P:respiratory electron transport chain"/>
    <property type="evidence" value="ECO:0007669"/>
    <property type="project" value="TreeGrafter"/>
</dbReference>
<feature type="transmembrane region" description="Helical" evidence="16">
    <location>
        <begin position="396"/>
        <end position="418"/>
    </location>
</feature>
<feature type="transmembrane region" description="Helical" evidence="16">
    <location>
        <begin position="477"/>
        <end position="495"/>
    </location>
</feature>
<dbReference type="InterPro" id="IPR014241">
    <property type="entry name" value="Cyt_c_oxidase_su1_bac"/>
</dbReference>
<dbReference type="Pfam" id="PF00115">
    <property type="entry name" value="COX1"/>
    <property type="match status" value="1"/>
</dbReference>
<dbReference type="InterPro" id="IPR000883">
    <property type="entry name" value="Cyt_C_Oxase_1"/>
</dbReference>
<feature type="transmembrane region" description="Helical" evidence="16">
    <location>
        <begin position="253"/>
        <end position="276"/>
    </location>
</feature>
<evidence type="ECO:0000256" key="2">
    <source>
        <dbReference type="ARBA" id="ARBA00004673"/>
    </source>
</evidence>
<evidence type="ECO:0000256" key="12">
    <source>
        <dbReference type="ARBA" id="ARBA00023008"/>
    </source>
</evidence>
<dbReference type="GO" id="GO:0004129">
    <property type="term" value="F:cytochrome-c oxidase activity"/>
    <property type="evidence" value="ECO:0007669"/>
    <property type="project" value="UniProtKB-EC"/>
</dbReference>
<proteinExistence type="inferred from homology"/>
<evidence type="ECO:0000256" key="16">
    <source>
        <dbReference type="RuleBase" id="RU363061"/>
    </source>
</evidence>
<comment type="caution">
    <text evidence="19">The sequence shown here is derived from an EMBL/GenBank/DDBJ whole genome shotgun (WGS) entry which is preliminary data.</text>
</comment>
<feature type="domain" description="Cytochrome oxidase subunit I profile" evidence="18">
    <location>
        <begin position="24"/>
        <end position="534"/>
    </location>
</feature>
<name>A0A9X2U7P5_9BACT</name>
<feature type="region of interest" description="Disordered" evidence="17">
    <location>
        <begin position="1"/>
        <end position="20"/>
    </location>
</feature>
<feature type="region of interest" description="Disordered" evidence="17">
    <location>
        <begin position="549"/>
        <end position="581"/>
    </location>
</feature>
<feature type="transmembrane region" description="Helical" evidence="16">
    <location>
        <begin position="288"/>
        <end position="309"/>
    </location>
</feature>
<evidence type="ECO:0000256" key="1">
    <source>
        <dbReference type="ARBA" id="ARBA00004141"/>
    </source>
</evidence>
<evidence type="ECO:0000259" key="18">
    <source>
        <dbReference type="PROSITE" id="PS50855"/>
    </source>
</evidence>
<dbReference type="EC" id="7.1.1.9" evidence="16"/>
<evidence type="ECO:0000313" key="20">
    <source>
        <dbReference type="Proteomes" id="UP001155010"/>
    </source>
</evidence>
<feature type="transmembrane region" description="Helical" evidence="16">
    <location>
        <begin position="83"/>
        <end position="104"/>
    </location>
</feature>
<dbReference type="Proteomes" id="UP001155010">
    <property type="component" value="Unassembled WGS sequence"/>
</dbReference>
<keyword evidence="7 16" id="KW-0479">Metal-binding</keyword>
<dbReference type="InterPro" id="IPR023616">
    <property type="entry name" value="Cyt_c_oxase-like_su1_dom"/>
</dbReference>
<dbReference type="NCBIfam" id="TIGR02891">
    <property type="entry name" value="CtaD_CoxA"/>
    <property type="match status" value="1"/>
</dbReference>
<dbReference type="GO" id="GO:0009060">
    <property type="term" value="P:aerobic respiration"/>
    <property type="evidence" value="ECO:0007669"/>
    <property type="project" value="InterPro"/>
</dbReference>